<evidence type="ECO:0000256" key="3">
    <source>
        <dbReference type="ARBA" id="ARBA00022989"/>
    </source>
</evidence>
<reference evidence="7" key="2">
    <citation type="submission" date="2018-03" db="EMBL/GenBank/DDBJ databases">
        <title>The Triticum urartu genome reveals the dynamic nature of wheat genome evolution.</title>
        <authorList>
            <person name="Ling H."/>
            <person name="Ma B."/>
            <person name="Shi X."/>
            <person name="Liu H."/>
            <person name="Dong L."/>
            <person name="Sun H."/>
            <person name="Cao Y."/>
            <person name="Gao Q."/>
            <person name="Zheng S."/>
            <person name="Li Y."/>
            <person name="Yu Y."/>
            <person name="Du H."/>
            <person name="Qi M."/>
            <person name="Li Y."/>
            <person name="Yu H."/>
            <person name="Cui Y."/>
            <person name="Wang N."/>
            <person name="Chen C."/>
            <person name="Wu H."/>
            <person name="Zhao Y."/>
            <person name="Zhang J."/>
            <person name="Li Y."/>
            <person name="Zhou W."/>
            <person name="Zhang B."/>
            <person name="Hu W."/>
            <person name="Eijk M."/>
            <person name="Tang J."/>
            <person name="Witsenboer H."/>
            <person name="Zhao S."/>
            <person name="Li Z."/>
            <person name="Zhang A."/>
            <person name="Wang D."/>
            <person name="Liang C."/>
        </authorList>
    </citation>
    <scope>NUCLEOTIDE SEQUENCE [LARGE SCALE GENOMIC DNA]</scope>
    <source>
        <strain evidence="7">cv. G1812</strain>
    </source>
</reference>
<evidence type="ECO:0000259" key="6">
    <source>
        <dbReference type="Pfam" id="PF04588"/>
    </source>
</evidence>
<keyword evidence="4 5" id="KW-0472">Membrane</keyword>
<reference evidence="7" key="3">
    <citation type="submission" date="2022-06" db="UniProtKB">
        <authorList>
            <consortium name="EnsemblPlants"/>
        </authorList>
    </citation>
    <scope>IDENTIFICATION</scope>
</reference>
<evidence type="ECO:0000313" key="8">
    <source>
        <dbReference type="Proteomes" id="UP000015106"/>
    </source>
</evidence>
<dbReference type="GO" id="GO:0005739">
    <property type="term" value="C:mitochondrion"/>
    <property type="evidence" value="ECO:0007669"/>
    <property type="project" value="UniProtKB-SubCell"/>
</dbReference>
<reference evidence="8" key="1">
    <citation type="journal article" date="2013" name="Nature">
        <title>Draft genome of the wheat A-genome progenitor Triticum urartu.</title>
        <authorList>
            <person name="Ling H.Q."/>
            <person name="Zhao S."/>
            <person name="Liu D."/>
            <person name="Wang J."/>
            <person name="Sun H."/>
            <person name="Zhang C."/>
            <person name="Fan H."/>
            <person name="Li D."/>
            <person name="Dong L."/>
            <person name="Tao Y."/>
            <person name="Gao C."/>
            <person name="Wu H."/>
            <person name="Li Y."/>
            <person name="Cui Y."/>
            <person name="Guo X."/>
            <person name="Zheng S."/>
            <person name="Wang B."/>
            <person name="Yu K."/>
            <person name="Liang Q."/>
            <person name="Yang W."/>
            <person name="Lou X."/>
            <person name="Chen J."/>
            <person name="Feng M."/>
            <person name="Jian J."/>
            <person name="Zhang X."/>
            <person name="Luo G."/>
            <person name="Jiang Y."/>
            <person name="Liu J."/>
            <person name="Wang Z."/>
            <person name="Sha Y."/>
            <person name="Zhang B."/>
            <person name="Wu H."/>
            <person name="Tang D."/>
            <person name="Shen Q."/>
            <person name="Xue P."/>
            <person name="Zou S."/>
            <person name="Wang X."/>
            <person name="Liu X."/>
            <person name="Wang F."/>
            <person name="Yang Y."/>
            <person name="An X."/>
            <person name="Dong Z."/>
            <person name="Zhang K."/>
            <person name="Zhang X."/>
            <person name="Luo M.C."/>
            <person name="Dvorak J."/>
            <person name="Tong Y."/>
            <person name="Wang J."/>
            <person name="Yang H."/>
            <person name="Li Z."/>
            <person name="Wang D."/>
            <person name="Zhang A."/>
            <person name="Wang J."/>
        </authorList>
    </citation>
    <scope>NUCLEOTIDE SEQUENCE</scope>
    <source>
        <strain evidence="8">cv. G1812</strain>
    </source>
</reference>
<keyword evidence="8" id="KW-1185">Reference proteome</keyword>
<keyword evidence="3 5" id="KW-1133">Transmembrane helix</keyword>
<name>A0A8R7TDB8_TRIUA</name>
<evidence type="ECO:0000256" key="1">
    <source>
        <dbReference type="ARBA" id="ARBA00004173"/>
    </source>
</evidence>
<dbReference type="Gramene" id="TuG1812G0200001132.01.T02">
    <property type="protein sequence ID" value="TuG1812G0200001132.01.T02"/>
    <property type="gene ID" value="TuG1812G0200001132.01"/>
</dbReference>
<dbReference type="Proteomes" id="UP000015106">
    <property type="component" value="Chromosome 2"/>
</dbReference>
<proteinExistence type="predicted"/>
<gene>
    <name evidence="7" type="primary">LOC125535698</name>
</gene>
<dbReference type="GO" id="GO:0033617">
    <property type="term" value="P:mitochondrial respiratory chain complex IV assembly"/>
    <property type="evidence" value="ECO:0007669"/>
    <property type="project" value="TreeGrafter"/>
</dbReference>
<dbReference type="AlphaFoldDB" id="A0A8R7TDB8"/>
<evidence type="ECO:0000256" key="5">
    <source>
        <dbReference type="SAM" id="Phobius"/>
    </source>
</evidence>
<comment type="subcellular location">
    <subcellularLocation>
        <location evidence="1">Mitochondrion</location>
    </subcellularLocation>
</comment>
<keyword evidence="2 5" id="KW-0812">Transmembrane</keyword>
<dbReference type="PANTHER" id="PTHR28018:SF2">
    <property type="entry name" value="F18C1.18 PROTEIN-RELATED"/>
    <property type="match status" value="1"/>
</dbReference>
<organism evidence="7 8">
    <name type="scientific">Triticum urartu</name>
    <name type="common">Red wild einkorn</name>
    <name type="synonym">Crithodium urartu</name>
    <dbReference type="NCBI Taxonomy" id="4572"/>
    <lineage>
        <taxon>Eukaryota</taxon>
        <taxon>Viridiplantae</taxon>
        <taxon>Streptophyta</taxon>
        <taxon>Embryophyta</taxon>
        <taxon>Tracheophyta</taxon>
        <taxon>Spermatophyta</taxon>
        <taxon>Magnoliopsida</taxon>
        <taxon>Liliopsida</taxon>
        <taxon>Poales</taxon>
        <taxon>Poaceae</taxon>
        <taxon>BOP clade</taxon>
        <taxon>Pooideae</taxon>
        <taxon>Triticodae</taxon>
        <taxon>Triticeae</taxon>
        <taxon>Triticinae</taxon>
        <taxon>Triticum</taxon>
    </lineage>
</organism>
<dbReference type="InterPro" id="IPR040153">
    <property type="entry name" value="Rcf2"/>
</dbReference>
<feature type="domain" description="HIG1" evidence="6">
    <location>
        <begin position="18"/>
        <end position="54"/>
    </location>
</feature>
<dbReference type="PANTHER" id="PTHR28018">
    <property type="entry name" value="RESPIRATORY SUPERCOMPLEX FACTOR 2, MITOCHONDRIAL"/>
    <property type="match status" value="1"/>
</dbReference>
<evidence type="ECO:0000256" key="2">
    <source>
        <dbReference type="ARBA" id="ARBA00022692"/>
    </source>
</evidence>
<feature type="transmembrane region" description="Helical" evidence="5">
    <location>
        <begin position="20"/>
        <end position="39"/>
    </location>
</feature>
<sequence length="136" mass="14902">MAEEKGTLQAMRGWVVDHKLRAVGTLWLTGIAGSIAYNWSRPGMKTSVKLIHARSVSSVWWEGELLSIVHFNLPCLSPELNFYVEVDLLPAMMHELCVNFACQVEIGLAPISNARGVVVVVGTGLMGTCGVPLYCW</sequence>
<evidence type="ECO:0000256" key="4">
    <source>
        <dbReference type="ARBA" id="ARBA00023136"/>
    </source>
</evidence>
<dbReference type="Pfam" id="PF04588">
    <property type="entry name" value="HIG_1_N"/>
    <property type="match status" value="1"/>
</dbReference>
<dbReference type="InterPro" id="IPR007667">
    <property type="entry name" value="Hypoxia_induced_domain"/>
</dbReference>
<dbReference type="EnsemblPlants" id="TuG1812G0200001132.01.T02">
    <property type="protein sequence ID" value="TuG1812G0200001132.01.T02"/>
    <property type="gene ID" value="TuG1812G0200001132.01"/>
</dbReference>
<protein>
    <recommendedName>
        <fullName evidence="6">HIG1 domain-containing protein</fullName>
    </recommendedName>
</protein>
<evidence type="ECO:0000313" key="7">
    <source>
        <dbReference type="EnsemblPlants" id="TuG1812G0200001132.01.T02"/>
    </source>
</evidence>
<accession>A0A8R7TDB8</accession>